<reference evidence="1" key="2">
    <citation type="submission" date="2023-06" db="EMBL/GenBank/DDBJ databases">
        <authorList>
            <person name="Swenson N.G."/>
            <person name="Wegrzyn J.L."/>
            <person name="Mcevoy S.L."/>
        </authorList>
    </citation>
    <scope>NUCLEOTIDE SEQUENCE</scope>
    <source>
        <strain evidence="1">NS2018</strain>
        <tissue evidence="1">Leaf</tissue>
    </source>
</reference>
<organism evidence="1 2">
    <name type="scientific">Acer saccharum</name>
    <name type="common">Sugar maple</name>
    <dbReference type="NCBI Taxonomy" id="4024"/>
    <lineage>
        <taxon>Eukaryota</taxon>
        <taxon>Viridiplantae</taxon>
        <taxon>Streptophyta</taxon>
        <taxon>Embryophyta</taxon>
        <taxon>Tracheophyta</taxon>
        <taxon>Spermatophyta</taxon>
        <taxon>Magnoliopsida</taxon>
        <taxon>eudicotyledons</taxon>
        <taxon>Gunneridae</taxon>
        <taxon>Pentapetalae</taxon>
        <taxon>rosids</taxon>
        <taxon>malvids</taxon>
        <taxon>Sapindales</taxon>
        <taxon>Sapindaceae</taxon>
        <taxon>Hippocastanoideae</taxon>
        <taxon>Acereae</taxon>
        <taxon>Acer</taxon>
    </lineage>
</organism>
<evidence type="ECO:0000313" key="1">
    <source>
        <dbReference type="EMBL" id="KAK0585607.1"/>
    </source>
</evidence>
<protein>
    <submittedName>
        <fullName evidence="1">Uncharacterized protein</fullName>
    </submittedName>
</protein>
<comment type="caution">
    <text evidence="1">The sequence shown here is derived from an EMBL/GenBank/DDBJ whole genome shotgun (WGS) entry which is preliminary data.</text>
</comment>
<dbReference type="EMBL" id="JAUESC010000383">
    <property type="protein sequence ID" value="KAK0585607.1"/>
    <property type="molecule type" value="Genomic_DNA"/>
</dbReference>
<name>A0AA39RZC6_ACESA</name>
<sequence length="207" mass="24080">MGIKPIQIVNLTRTPGRLALVALRWSTPTHDQRRSTGRFAPVNGAGRPALVDQRTAYKFVPHKQSCKGKDEAIKIEKAKECDYIVNLDKVEKEVKTLQMKQHQMLHSHLPRGSFLNHPPTCYFCFQKGHLKVHCFKFHKHEKLRKCRNRKKPPRVKQIWVRKDLVNQVRPERKEKGKSTQLVWVVKKDQFPNLVKPPLVDDTPSTNT</sequence>
<keyword evidence="2" id="KW-1185">Reference proteome</keyword>
<gene>
    <name evidence="1" type="ORF">LWI29_031236</name>
</gene>
<dbReference type="AlphaFoldDB" id="A0AA39RZC6"/>
<accession>A0AA39RZC6</accession>
<evidence type="ECO:0000313" key="2">
    <source>
        <dbReference type="Proteomes" id="UP001168877"/>
    </source>
</evidence>
<dbReference type="Proteomes" id="UP001168877">
    <property type="component" value="Unassembled WGS sequence"/>
</dbReference>
<proteinExistence type="predicted"/>
<reference evidence="1" key="1">
    <citation type="journal article" date="2022" name="Plant J.">
        <title>Strategies of tolerance reflected in two North American maple genomes.</title>
        <authorList>
            <person name="McEvoy S.L."/>
            <person name="Sezen U.U."/>
            <person name="Trouern-Trend A."/>
            <person name="McMahon S.M."/>
            <person name="Schaberg P.G."/>
            <person name="Yang J."/>
            <person name="Wegrzyn J.L."/>
            <person name="Swenson N.G."/>
        </authorList>
    </citation>
    <scope>NUCLEOTIDE SEQUENCE</scope>
    <source>
        <strain evidence="1">NS2018</strain>
    </source>
</reference>